<accession>A0A6J8AXU8</accession>
<evidence type="ECO:0000313" key="1">
    <source>
        <dbReference type="EMBL" id="CAC5376016.1"/>
    </source>
</evidence>
<dbReference type="Proteomes" id="UP000507470">
    <property type="component" value="Unassembled WGS sequence"/>
</dbReference>
<sequence length="203" mass="23399">MYRKNSGNIPRTAIAIFVTTFVLICTNKKVTQASQRAILTLDVSNVVSPYMLNYTKHLISVASNIVEFVKITFPRIINVMFPEQTKKDNTNCLSQNKHEIGQSSAESSLKKKSKKFLFFYFEYRQDEILQCDRGYKTSTVGEKCIHCKQSWCGTRKHMPNLCMVHKICEECLTKEVGSSTRCEKCGQNEYIFRGETARDDFCR</sequence>
<gene>
    <name evidence="1" type="ORF">MCOR_12798</name>
</gene>
<dbReference type="EMBL" id="CACVKT020002172">
    <property type="protein sequence ID" value="CAC5376016.1"/>
    <property type="molecule type" value="Genomic_DNA"/>
</dbReference>
<reference evidence="1 2" key="1">
    <citation type="submission" date="2020-06" db="EMBL/GenBank/DDBJ databases">
        <authorList>
            <person name="Li R."/>
            <person name="Bekaert M."/>
        </authorList>
    </citation>
    <scope>NUCLEOTIDE SEQUENCE [LARGE SCALE GENOMIC DNA]</scope>
    <source>
        <strain evidence="2">wild</strain>
    </source>
</reference>
<name>A0A6J8AXU8_MYTCO</name>
<evidence type="ECO:0000313" key="2">
    <source>
        <dbReference type="Proteomes" id="UP000507470"/>
    </source>
</evidence>
<protein>
    <submittedName>
        <fullName evidence="1">Uncharacterized protein</fullName>
    </submittedName>
</protein>
<keyword evidence="2" id="KW-1185">Reference proteome</keyword>
<proteinExistence type="predicted"/>
<dbReference type="AlphaFoldDB" id="A0A6J8AXU8"/>
<organism evidence="1 2">
    <name type="scientific">Mytilus coruscus</name>
    <name type="common">Sea mussel</name>
    <dbReference type="NCBI Taxonomy" id="42192"/>
    <lineage>
        <taxon>Eukaryota</taxon>
        <taxon>Metazoa</taxon>
        <taxon>Spiralia</taxon>
        <taxon>Lophotrochozoa</taxon>
        <taxon>Mollusca</taxon>
        <taxon>Bivalvia</taxon>
        <taxon>Autobranchia</taxon>
        <taxon>Pteriomorphia</taxon>
        <taxon>Mytilida</taxon>
        <taxon>Mytiloidea</taxon>
        <taxon>Mytilidae</taxon>
        <taxon>Mytilinae</taxon>
        <taxon>Mytilus</taxon>
    </lineage>
</organism>